<protein>
    <submittedName>
        <fullName evidence="2">Uncharacterized protein</fullName>
    </submittedName>
</protein>
<organism evidence="2">
    <name type="scientific">Arundo donax</name>
    <name type="common">Giant reed</name>
    <name type="synonym">Donax arundinaceus</name>
    <dbReference type="NCBI Taxonomy" id="35708"/>
    <lineage>
        <taxon>Eukaryota</taxon>
        <taxon>Viridiplantae</taxon>
        <taxon>Streptophyta</taxon>
        <taxon>Embryophyta</taxon>
        <taxon>Tracheophyta</taxon>
        <taxon>Spermatophyta</taxon>
        <taxon>Magnoliopsida</taxon>
        <taxon>Liliopsida</taxon>
        <taxon>Poales</taxon>
        <taxon>Poaceae</taxon>
        <taxon>PACMAD clade</taxon>
        <taxon>Arundinoideae</taxon>
        <taxon>Arundineae</taxon>
        <taxon>Arundo</taxon>
    </lineage>
</organism>
<name>A0A0A9HE15_ARUDO</name>
<feature type="chain" id="PRO_5002048181" evidence="1">
    <location>
        <begin position="20"/>
        <end position="55"/>
    </location>
</feature>
<evidence type="ECO:0000256" key="1">
    <source>
        <dbReference type="SAM" id="SignalP"/>
    </source>
</evidence>
<evidence type="ECO:0000313" key="2">
    <source>
        <dbReference type="EMBL" id="JAE35007.1"/>
    </source>
</evidence>
<keyword evidence="1" id="KW-0732">Signal</keyword>
<reference evidence="2" key="1">
    <citation type="submission" date="2014-09" db="EMBL/GenBank/DDBJ databases">
        <authorList>
            <person name="Magalhaes I.L.F."/>
            <person name="Oliveira U."/>
            <person name="Santos F.R."/>
            <person name="Vidigal T.H.D.A."/>
            <person name="Brescovit A.D."/>
            <person name="Santos A.J."/>
        </authorList>
    </citation>
    <scope>NUCLEOTIDE SEQUENCE</scope>
    <source>
        <tissue evidence="2">Shoot tissue taken approximately 20 cm above the soil surface</tissue>
    </source>
</reference>
<proteinExistence type="predicted"/>
<sequence length="55" mass="6238">MLQRLIMLLISLFEPKVQNGQKKSINFKIQGSIAQLSYPQSQIASVTPQLRIKPN</sequence>
<feature type="signal peptide" evidence="1">
    <location>
        <begin position="1"/>
        <end position="19"/>
    </location>
</feature>
<reference evidence="2" key="2">
    <citation type="journal article" date="2015" name="Data Brief">
        <title>Shoot transcriptome of the giant reed, Arundo donax.</title>
        <authorList>
            <person name="Barrero R.A."/>
            <person name="Guerrero F.D."/>
            <person name="Moolhuijzen P."/>
            <person name="Goolsby J.A."/>
            <person name="Tidwell J."/>
            <person name="Bellgard S.E."/>
            <person name="Bellgard M.I."/>
        </authorList>
    </citation>
    <scope>NUCLEOTIDE SEQUENCE</scope>
    <source>
        <tissue evidence="2">Shoot tissue taken approximately 20 cm above the soil surface</tissue>
    </source>
</reference>
<dbReference type="EMBL" id="GBRH01162889">
    <property type="protein sequence ID" value="JAE35007.1"/>
    <property type="molecule type" value="Transcribed_RNA"/>
</dbReference>
<accession>A0A0A9HE15</accession>
<dbReference type="AlphaFoldDB" id="A0A0A9HE15"/>